<accession>A0A0C2DDL8</accession>
<dbReference type="EMBL" id="JMCC02000021">
    <property type="protein sequence ID" value="KIG17727.1"/>
    <property type="molecule type" value="Genomic_DNA"/>
</dbReference>
<comment type="caution">
    <text evidence="1">The sequence shown here is derived from an EMBL/GenBank/DDBJ whole genome shotgun (WGS) entry which is preliminary data.</text>
</comment>
<organism evidence="1 2">
    <name type="scientific">Enhygromyxa salina</name>
    <dbReference type="NCBI Taxonomy" id="215803"/>
    <lineage>
        <taxon>Bacteria</taxon>
        <taxon>Pseudomonadati</taxon>
        <taxon>Myxococcota</taxon>
        <taxon>Polyangia</taxon>
        <taxon>Nannocystales</taxon>
        <taxon>Nannocystaceae</taxon>
        <taxon>Enhygromyxa</taxon>
    </lineage>
</organism>
<proteinExistence type="predicted"/>
<sequence length="46" mass="4877">MVRRSVSLVLCHSSGKTLRLAQARAGSSTCTGTRLPTLTNLVQSMS</sequence>
<evidence type="ECO:0000313" key="1">
    <source>
        <dbReference type="EMBL" id="KIG17727.1"/>
    </source>
</evidence>
<name>A0A0C2DDL8_9BACT</name>
<dbReference type="AlphaFoldDB" id="A0A0C2DDL8"/>
<dbReference type="Proteomes" id="UP000031599">
    <property type="component" value="Unassembled WGS sequence"/>
</dbReference>
<protein>
    <submittedName>
        <fullName evidence="1">Uncharacterized protein</fullName>
    </submittedName>
</protein>
<gene>
    <name evidence="1" type="ORF">DB30_03002</name>
</gene>
<reference evidence="1 2" key="1">
    <citation type="submission" date="2014-12" db="EMBL/GenBank/DDBJ databases">
        <title>Genome assembly of Enhygromyxa salina DSM 15201.</title>
        <authorList>
            <person name="Sharma G."/>
            <person name="Subramanian S."/>
        </authorList>
    </citation>
    <scope>NUCLEOTIDE SEQUENCE [LARGE SCALE GENOMIC DNA]</scope>
    <source>
        <strain evidence="1 2">DSM 15201</strain>
    </source>
</reference>
<evidence type="ECO:0000313" key="2">
    <source>
        <dbReference type="Proteomes" id="UP000031599"/>
    </source>
</evidence>